<dbReference type="Gene3D" id="2.40.50.140">
    <property type="entry name" value="Nucleic acid-binding proteins"/>
    <property type="match status" value="1"/>
</dbReference>
<dbReference type="PROSITE" id="PS51483">
    <property type="entry name" value="B5"/>
    <property type="match status" value="1"/>
</dbReference>
<dbReference type="SUPFAM" id="SSF46955">
    <property type="entry name" value="Putative DNA-binding domain"/>
    <property type="match status" value="1"/>
</dbReference>
<comment type="catalytic activity">
    <reaction evidence="14 15">
        <text>tRNA(Phe) + L-phenylalanine + ATP = L-phenylalanyl-tRNA(Phe) + AMP + diphosphate + H(+)</text>
        <dbReference type="Rhea" id="RHEA:19413"/>
        <dbReference type="Rhea" id="RHEA-COMP:9668"/>
        <dbReference type="Rhea" id="RHEA-COMP:9699"/>
        <dbReference type="ChEBI" id="CHEBI:15378"/>
        <dbReference type="ChEBI" id="CHEBI:30616"/>
        <dbReference type="ChEBI" id="CHEBI:33019"/>
        <dbReference type="ChEBI" id="CHEBI:58095"/>
        <dbReference type="ChEBI" id="CHEBI:78442"/>
        <dbReference type="ChEBI" id="CHEBI:78531"/>
        <dbReference type="ChEBI" id="CHEBI:456215"/>
        <dbReference type="EC" id="6.1.1.20"/>
    </reaction>
</comment>
<dbReference type="RefSeq" id="WP_119016426.1">
    <property type="nucleotide sequence ID" value="NZ_QXEV01000014.1"/>
</dbReference>
<keyword evidence="7 15" id="KW-0479">Metal-binding</keyword>
<feature type="binding site" evidence="15">
    <location>
        <position position="468"/>
    </location>
    <ligand>
        <name>Mg(2+)</name>
        <dbReference type="ChEBI" id="CHEBI:18420"/>
        <note>shared with alpha subunit</note>
    </ligand>
</feature>
<dbReference type="OrthoDB" id="9805455at2"/>
<feature type="binding site" evidence="15">
    <location>
        <position position="467"/>
    </location>
    <ligand>
        <name>Mg(2+)</name>
        <dbReference type="ChEBI" id="CHEBI:18420"/>
        <note>shared with alpha subunit</note>
    </ligand>
</feature>
<dbReference type="InParanoid" id="A0A397RVJ3"/>
<dbReference type="EMBL" id="QXEV01000014">
    <property type="protein sequence ID" value="RIA75637.1"/>
    <property type="molecule type" value="Genomic_DNA"/>
</dbReference>
<feature type="domain" description="TRNA-binding" evidence="17">
    <location>
        <begin position="39"/>
        <end position="154"/>
    </location>
</feature>
<dbReference type="Pfam" id="PF03147">
    <property type="entry name" value="FDX-ACB"/>
    <property type="match status" value="1"/>
</dbReference>
<dbReference type="InterPro" id="IPR002547">
    <property type="entry name" value="tRNA-bd_dom"/>
</dbReference>
<evidence type="ECO:0000256" key="14">
    <source>
        <dbReference type="ARBA" id="ARBA00049255"/>
    </source>
</evidence>
<feature type="domain" description="FDX-ACB" evidence="18">
    <location>
        <begin position="697"/>
        <end position="790"/>
    </location>
</feature>
<dbReference type="PANTHER" id="PTHR10947:SF0">
    <property type="entry name" value="PHENYLALANINE--TRNA LIGASE BETA SUBUNIT"/>
    <property type="match status" value="1"/>
</dbReference>
<gene>
    <name evidence="15" type="primary">pheT</name>
    <name evidence="20" type="ORF">EI71_01295</name>
</gene>
<dbReference type="InterPro" id="IPR045864">
    <property type="entry name" value="aa-tRNA-synth_II/BPL/LPL"/>
</dbReference>
<dbReference type="SMART" id="SM00873">
    <property type="entry name" value="B3_4"/>
    <property type="match status" value="1"/>
</dbReference>
<evidence type="ECO:0000259" key="18">
    <source>
        <dbReference type="PROSITE" id="PS51447"/>
    </source>
</evidence>
<dbReference type="GO" id="GO:0005524">
    <property type="term" value="F:ATP binding"/>
    <property type="evidence" value="ECO:0007669"/>
    <property type="project" value="UniProtKB-UniRule"/>
</dbReference>
<dbReference type="FunFam" id="3.50.40.10:FF:000001">
    <property type="entry name" value="Phenylalanine--tRNA ligase beta subunit"/>
    <property type="match status" value="1"/>
</dbReference>
<evidence type="ECO:0000256" key="11">
    <source>
        <dbReference type="ARBA" id="ARBA00022884"/>
    </source>
</evidence>
<evidence type="ECO:0000256" key="6">
    <source>
        <dbReference type="ARBA" id="ARBA00022598"/>
    </source>
</evidence>
<sequence>MKVSKNWLGEYLDLSKYTDEELFQLINFHINEIESYKKMVEATNLSVGLVKECVMHPDSDHLHVCQVEVKPGEVSQIVCGAPNVEAGKKVIVALPGAVLPGDFKIKPSKIRGVESNGMLCSLQELGIEEKYVDDEFKNGIYLFNDDVEVGSNPLEALGFDDTVIDLELTSNRSDLLSIEGVAYDLGAVLNQKVFPVTAEFEVSKKKNPLTVKVETDKCYKYNARYLANVKIAPSPQWMKARLIASGIRPINNVVDITNFVLMEMGQPLHAFDADKLGNTIVVRQAYDNEKLKTLDDQERELNSEDIVITDGKNAVCVAGVMGGLSTEVDDNTVNIVLEAAYFDPLSIRRTSTKIGLKSESSTRFERKIDYDRVERALDYAAQLMQELAGAEIYDGVARDVKVDIEPKYVSITTEKINKVLGTSLEDSYINDLFNRLAYDFTKKDNTYTIKLPSRRMDLEPSVQDIIEDVARMYGYNNIPTTIAATRDKGALTYAQKRARLIRQILSSLGLNEIVSYSLISEAELGYYLEHVEEPIRLLMPMTEDKAVMRESVLNGVVDAIAYNKARKNENLAFFEIANVHTATTEDLHLGIALNGLFESHLWKGQKQVAEFYLLKGIVDDLFEKLNFHVTYEPYSGIEAFHPGRCARLMHNGKQIGVLGELHPKFAKAHDVAGTVAFEMDLAELLNENNGLKYHPINKFPSVTRDLAIVVKKDISAEQILTLVKQTARKYLTNIDIFDVYTGENVGSDEKSIAFTMTFEDPTKTLATEEVDKVISQVLNRLDREIGAKLR</sequence>
<evidence type="ECO:0000256" key="12">
    <source>
        <dbReference type="ARBA" id="ARBA00022917"/>
    </source>
</evidence>
<comment type="subunit">
    <text evidence="3 15">Tetramer of two alpha and two beta subunits.</text>
</comment>
<keyword evidence="6 15" id="KW-0436">Ligase</keyword>
<dbReference type="Gene3D" id="3.50.40.10">
    <property type="entry name" value="Phenylalanyl-trna Synthetase, Chain B, domain 3"/>
    <property type="match status" value="1"/>
</dbReference>
<evidence type="ECO:0000256" key="13">
    <source>
        <dbReference type="ARBA" id="ARBA00023146"/>
    </source>
</evidence>
<dbReference type="FunCoup" id="A0A397RVJ3">
    <property type="interactions" value="360"/>
</dbReference>
<dbReference type="PROSITE" id="PS51447">
    <property type="entry name" value="FDX_ACB"/>
    <property type="match status" value="1"/>
</dbReference>
<evidence type="ECO:0000259" key="19">
    <source>
        <dbReference type="PROSITE" id="PS51483"/>
    </source>
</evidence>
<dbReference type="InterPro" id="IPR036690">
    <property type="entry name" value="Fdx_antiC-bd_sf"/>
</dbReference>
<evidence type="ECO:0000256" key="16">
    <source>
        <dbReference type="PROSITE-ProRule" id="PRU00209"/>
    </source>
</evidence>
<dbReference type="SUPFAM" id="SSF50249">
    <property type="entry name" value="Nucleic acid-binding proteins"/>
    <property type="match status" value="1"/>
</dbReference>
<dbReference type="InterPro" id="IPR041616">
    <property type="entry name" value="PheRS_beta_core"/>
</dbReference>
<dbReference type="GO" id="GO:0006432">
    <property type="term" value="P:phenylalanyl-tRNA aminoacylation"/>
    <property type="evidence" value="ECO:0007669"/>
    <property type="project" value="UniProtKB-UniRule"/>
</dbReference>
<keyword evidence="10 15" id="KW-0460">Magnesium</keyword>
<accession>A0A397RVJ3</accession>
<dbReference type="SMART" id="SM00896">
    <property type="entry name" value="FDX-ACB"/>
    <property type="match status" value="1"/>
</dbReference>
<feature type="binding site" evidence="15">
    <location>
        <position position="457"/>
    </location>
    <ligand>
        <name>Mg(2+)</name>
        <dbReference type="ChEBI" id="CHEBI:18420"/>
        <note>shared with alpha subunit</note>
    </ligand>
</feature>
<keyword evidence="11 16" id="KW-0694">RNA-binding</keyword>
<feature type="domain" description="B5" evidence="19">
    <location>
        <begin position="404"/>
        <end position="480"/>
    </location>
</feature>
<dbReference type="NCBIfam" id="TIGR00472">
    <property type="entry name" value="pheT_bact"/>
    <property type="match status" value="1"/>
</dbReference>
<dbReference type="PANTHER" id="PTHR10947">
    <property type="entry name" value="PHENYLALANYL-TRNA SYNTHETASE BETA CHAIN AND LEUCINE-RICH REPEAT-CONTAINING PROTEIN 47"/>
    <property type="match status" value="1"/>
</dbReference>
<dbReference type="InterPro" id="IPR005146">
    <property type="entry name" value="B3/B4_tRNA-bd"/>
</dbReference>
<dbReference type="FunFam" id="3.30.70.380:FF:000001">
    <property type="entry name" value="Phenylalanine--tRNA ligase beta subunit"/>
    <property type="match status" value="1"/>
</dbReference>
<dbReference type="CDD" id="cd02796">
    <property type="entry name" value="tRNA_bind_bactPheRS"/>
    <property type="match status" value="1"/>
</dbReference>
<evidence type="ECO:0000256" key="8">
    <source>
        <dbReference type="ARBA" id="ARBA00022741"/>
    </source>
</evidence>
<evidence type="ECO:0000256" key="4">
    <source>
        <dbReference type="ARBA" id="ARBA00022490"/>
    </source>
</evidence>
<dbReference type="Proteomes" id="UP000266506">
    <property type="component" value="Unassembled WGS sequence"/>
</dbReference>
<evidence type="ECO:0000256" key="3">
    <source>
        <dbReference type="ARBA" id="ARBA00011209"/>
    </source>
</evidence>
<dbReference type="PROSITE" id="PS50886">
    <property type="entry name" value="TRBD"/>
    <property type="match status" value="1"/>
</dbReference>
<keyword evidence="4 15" id="KW-0963">Cytoplasm</keyword>
<evidence type="ECO:0000256" key="5">
    <source>
        <dbReference type="ARBA" id="ARBA00022555"/>
    </source>
</evidence>
<evidence type="ECO:0000256" key="7">
    <source>
        <dbReference type="ARBA" id="ARBA00022723"/>
    </source>
</evidence>
<dbReference type="InterPro" id="IPR033714">
    <property type="entry name" value="tRNA_bind_bactPheRS"/>
</dbReference>
<dbReference type="SUPFAM" id="SSF55681">
    <property type="entry name" value="Class II aaRS and biotin synthetases"/>
    <property type="match status" value="1"/>
</dbReference>
<dbReference type="NCBIfam" id="NF045760">
    <property type="entry name" value="YtpR"/>
    <property type="match status" value="1"/>
</dbReference>
<dbReference type="Pfam" id="PF03483">
    <property type="entry name" value="B3_4"/>
    <property type="match status" value="1"/>
</dbReference>
<dbReference type="Gene3D" id="3.30.930.10">
    <property type="entry name" value="Bira Bifunctional Protein, Domain 2"/>
    <property type="match status" value="1"/>
</dbReference>
<dbReference type="Pfam" id="PF01588">
    <property type="entry name" value="tRNA_bind"/>
    <property type="match status" value="1"/>
</dbReference>
<dbReference type="FunFam" id="2.40.50.140:FF:000045">
    <property type="entry name" value="Phenylalanine--tRNA ligase beta subunit"/>
    <property type="match status" value="1"/>
</dbReference>
<dbReference type="InterPro" id="IPR012340">
    <property type="entry name" value="NA-bd_OB-fold"/>
</dbReference>
<evidence type="ECO:0000256" key="15">
    <source>
        <dbReference type="HAMAP-Rule" id="MF_00283"/>
    </source>
</evidence>
<protein>
    <recommendedName>
        <fullName evidence="15">Phenylalanine--tRNA ligase beta subunit</fullName>
        <ecNumber evidence="15">6.1.1.20</ecNumber>
    </recommendedName>
    <alternativeName>
        <fullName evidence="15">Phenylalanyl-tRNA synthetase beta subunit</fullName>
        <shortName evidence="15">PheRS</shortName>
    </alternativeName>
</protein>
<dbReference type="InterPro" id="IPR005147">
    <property type="entry name" value="tRNA_synthase_B5-dom"/>
</dbReference>
<dbReference type="SUPFAM" id="SSF56037">
    <property type="entry name" value="PheT/TilS domain"/>
    <property type="match status" value="1"/>
</dbReference>
<dbReference type="SUPFAM" id="SSF54991">
    <property type="entry name" value="Anticodon-binding domain of PheRS"/>
    <property type="match status" value="1"/>
</dbReference>
<dbReference type="SMART" id="SM00874">
    <property type="entry name" value="B5"/>
    <property type="match status" value="1"/>
</dbReference>
<dbReference type="GO" id="GO:0000049">
    <property type="term" value="F:tRNA binding"/>
    <property type="evidence" value="ECO:0007669"/>
    <property type="project" value="UniProtKB-UniRule"/>
</dbReference>
<keyword evidence="12 15" id="KW-0648">Protein biosynthesis</keyword>
<dbReference type="Pfam" id="PF03484">
    <property type="entry name" value="B5"/>
    <property type="match status" value="1"/>
</dbReference>
<proteinExistence type="inferred from homology"/>
<evidence type="ECO:0000313" key="21">
    <source>
        <dbReference type="Proteomes" id="UP000266506"/>
    </source>
</evidence>
<dbReference type="GO" id="GO:0009328">
    <property type="term" value="C:phenylalanine-tRNA ligase complex"/>
    <property type="evidence" value="ECO:0007669"/>
    <property type="project" value="TreeGrafter"/>
</dbReference>
<comment type="subcellular location">
    <subcellularLocation>
        <location evidence="1 15">Cytoplasm</location>
    </subcellularLocation>
</comment>
<keyword evidence="9 15" id="KW-0067">ATP-binding</keyword>
<dbReference type="EC" id="6.1.1.20" evidence="15"/>
<name>A0A397RVJ3_9MOLU</name>
<evidence type="ECO:0000256" key="1">
    <source>
        <dbReference type="ARBA" id="ARBA00004496"/>
    </source>
</evidence>
<dbReference type="InterPro" id="IPR020825">
    <property type="entry name" value="Phe-tRNA_synthase-like_B3/B4"/>
</dbReference>
<evidence type="ECO:0000256" key="10">
    <source>
        <dbReference type="ARBA" id="ARBA00022842"/>
    </source>
</evidence>
<keyword evidence="21" id="KW-1185">Reference proteome</keyword>
<keyword evidence="13 15" id="KW-0030">Aminoacyl-tRNA synthetase</keyword>
<dbReference type="InterPro" id="IPR005121">
    <property type="entry name" value="Fdx_antiC-bd"/>
</dbReference>
<dbReference type="HAMAP" id="MF_00283">
    <property type="entry name" value="Phe_tRNA_synth_beta1"/>
    <property type="match status" value="1"/>
</dbReference>
<evidence type="ECO:0000256" key="9">
    <source>
        <dbReference type="ARBA" id="ARBA00022840"/>
    </source>
</evidence>
<dbReference type="AlphaFoldDB" id="A0A397RVJ3"/>
<feature type="binding site" evidence="15">
    <location>
        <position position="464"/>
    </location>
    <ligand>
        <name>Mg(2+)</name>
        <dbReference type="ChEBI" id="CHEBI:18420"/>
        <note>shared with alpha subunit</note>
    </ligand>
</feature>
<dbReference type="Pfam" id="PF17759">
    <property type="entry name" value="tRNA_synthFbeta"/>
    <property type="match status" value="1"/>
</dbReference>
<evidence type="ECO:0000256" key="2">
    <source>
        <dbReference type="ARBA" id="ARBA00008653"/>
    </source>
</evidence>
<evidence type="ECO:0000259" key="17">
    <source>
        <dbReference type="PROSITE" id="PS50886"/>
    </source>
</evidence>
<comment type="cofactor">
    <cofactor evidence="15">
        <name>Mg(2+)</name>
        <dbReference type="ChEBI" id="CHEBI:18420"/>
    </cofactor>
    <text evidence="15">Binds 2 magnesium ions per tetramer.</text>
</comment>
<comment type="similarity">
    <text evidence="2 15">Belongs to the phenylalanyl-tRNA synthetase beta subunit family. Type 1 subfamily.</text>
</comment>
<keyword evidence="5 16" id="KW-0820">tRNA-binding</keyword>
<evidence type="ECO:0000313" key="20">
    <source>
        <dbReference type="EMBL" id="RIA75637.1"/>
    </source>
</evidence>
<dbReference type="GO" id="GO:0000287">
    <property type="term" value="F:magnesium ion binding"/>
    <property type="evidence" value="ECO:0007669"/>
    <property type="project" value="UniProtKB-UniRule"/>
</dbReference>
<dbReference type="InterPro" id="IPR004532">
    <property type="entry name" value="Phe-tRNA-ligase_IIc_bsu_bact"/>
</dbReference>
<comment type="caution">
    <text evidence="20">The sequence shown here is derived from an EMBL/GenBank/DDBJ whole genome shotgun (WGS) entry which is preliminary data.</text>
</comment>
<dbReference type="InterPro" id="IPR009061">
    <property type="entry name" value="DNA-bd_dom_put_sf"/>
</dbReference>
<dbReference type="GO" id="GO:0004826">
    <property type="term" value="F:phenylalanine-tRNA ligase activity"/>
    <property type="evidence" value="ECO:0007669"/>
    <property type="project" value="UniProtKB-UniRule"/>
</dbReference>
<keyword evidence="8 15" id="KW-0547">Nucleotide-binding</keyword>
<dbReference type="Gene3D" id="3.30.56.10">
    <property type="match status" value="2"/>
</dbReference>
<dbReference type="CDD" id="cd00769">
    <property type="entry name" value="PheRS_beta_core"/>
    <property type="match status" value="1"/>
</dbReference>
<dbReference type="Gene3D" id="3.30.70.380">
    <property type="entry name" value="Ferrodoxin-fold anticodon-binding domain"/>
    <property type="match status" value="1"/>
</dbReference>
<organism evidence="20 21">
    <name type="scientific">Anaeroplasma bactoclasticum</name>
    <dbReference type="NCBI Taxonomy" id="2088"/>
    <lineage>
        <taxon>Bacteria</taxon>
        <taxon>Bacillati</taxon>
        <taxon>Mycoplasmatota</taxon>
        <taxon>Mollicutes</taxon>
        <taxon>Anaeroplasmatales</taxon>
        <taxon>Anaeroplasmataceae</taxon>
        <taxon>Anaeroplasma</taxon>
    </lineage>
</organism>
<dbReference type="InterPro" id="IPR045060">
    <property type="entry name" value="Phe-tRNA-ligase_IIc_bsu"/>
</dbReference>
<reference evidence="20 21" key="1">
    <citation type="submission" date="2018-08" db="EMBL/GenBank/DDBJ databases">
        <title>Genomic Encyclopedia of Archaeal and Bacterial Type Strains, Phase II (KMG-II): from individual species to whole genera.</title>
        <authorList>
            <person name="Goeker M."/>
        </authorList>
    </citation>
    <scope>NUCLEOTIDE SEQUENCE [LARGE SCALE GENOMIC DNA]</scope>
    <source>
        <strain evidence="20 21">ATCC 27112</strain>
    </source>
</reference>